<dbReference type="EMBL" id="JAWDGP010000031">
    <property type="protein sequence ID" value="KAK3804185.1"/>
    <property type="molecule type" value="Genomic_DNA"/>
</dbReference>
<feature type="region of interest" description="Disordered" evidence="1">
    <location>
        <begin position="50"/>
        <end position="121"/>
    </location>
</feature>
<evidence type="ECO:0000256" key="1">
    <source>
        <dbReference type="SAM" id="MobiDB-lite"/>
    </source>
</evidence>
<evidence type="ECO:0000313" key="2">
    <source>
        <dbReference type="EMBL" id="KAK3804185.1"/>
    </source>
</evidence>
<proteinExistence type="predicted"/>
<organism evidence="2 3">
    <name type="scientific">Elysia crispata</name>
    <name type="common">lettuce slug</name>
    <dbReference type="NCBI Taxonomy" id="231223"/>
    <lineage>
        <taxon>Eukaryota</taxon>
        <taxon>Metazoa</taxon>
        <taxon>Spiralia</taxon>
        <taxon>Lophotrochozoa</taxon>
        <taxon>Mollusca</taxon>
        <taxon>Gastropoda</taxon>
        <taxon>Heterobranchia</taxon>
        <taxon>Euthyneura</taxon>
        <taxon>Panpulmonata</taxon>
        <taxon>Sacoglossa</taxon>
        <taxon>Placobranchoidea</taxon>
        <taxon>Plakobranchidae</taxon>
        <taxon>Elysia</taxon>
    </lineage>
</organism>
<reference evidence="2" key="1">
    <citation type="journal article" date="2023" name="G3 (Bethesda)">
        <title>A reference genome for the long-term kleptoplast-retaining sea slug Elysia crispata morphotype clarki.</title>
        <authorList>
            <person name="Eastman K.E."/>
            <person name="Pendleton A.L."/>
            <person name="Shaikh M.A."/>
            <person name="Suttiyut T."/>
            <person name="Ogas R."/>
            <person name="Tomko P."/>
            <person name="Gavelis G."/>
            <person name="Widhalm J.R."/>
            <person name="Wisecaver J.H."/>
        </authorList>
    </citation>
    <scope>NUCLEOTIDE SEQUENCE</scope>
    <source>
        <strain evidence="2">ECLA1</strain>
    </source>
</reference>
<feature type="compositionally biased region" description="Low complexity" evidence="1">
    <location>
        <begin position="93"/>
        <end position="107"/>
    </location>
</feature>
<protein>
    <submittedName>
        <fullName evidence="2">Uncharacterized protein</fullName>
    </submittedName>
</protein>
<name>A0AAE1BDN7_9GAST</name>
<dbReference type="Proteomes" id="UP001283361">
    <property type="component" value="Unassembled WGS sequence"/>
</dbReference>
<gene>
    <name evidence="2" type="ORF">RRG08_012065</name>
</gene>
<keyword evidence="3" id="KW-1185">Reference proteome</keyword>
<feature type="compositionally biased region" description="Basic and acidic residues" evidence="1">
    <location>
        <begin position="108"/>
        <end position="121"/>
    </location>
</feature>
<comment type="caution">
    <text evidence="2">The sequence shown here is derived from an EMBL/GenBank/DDBJ whole genome shotgun (WGS) entry which is preliminary data.</text>
</comment>
<sequence>MNHVMMNPFRKQRPRQRVNSVTVDAQLKYTISDSTATDWVQKHNQIMCRDLSPPRTRSQSMCRDLSPPKKHNQIMCRDLSPPRTRSQIMCRDLSPPRTQQPQQSPLTEHMEEYEARPERSKSDDVLLAELVKQQLAYSSEVGDITEFELRKRIKL</sequence>
<evidence type="ECO:0000313" key="3">
    <source>
        <dbReference type="Proteomes" id="UP001283361"/>
    </source>
</evidence>
<accession>A0AAE1BDN7</accession>
<dbReference type="AlphaFoldDB" id="A0AAE1BDN7"/>